<dbReference type="InterPro" id="IPR029063">
    <property type="entry name" value="SAM-dependent_MTases_sf"/>
</dbReference>
<evidence type="ECO:0000313" key="1">
    <source>
        <dbReference type="EMBL" id="TGK30904.1"/>
    </source>
</evidence>
<dbReference type="Pfam" id="PF03269">
    <property type="entry name" value="DUF268"/>
    <property type="match status" value="1"/>
</dbReference>
<keyword evidence="2" id="KW-1185">Reference proteome</keyword>
<proteinExistence type="predicted"/>
<sequence length="240" mass="28017">MIRIRRIISYWIRYAKYLNKFKNFRKDETRFSVFWKDRYPCLFDDTSNTGFDRHYVYHTAWAARKVKEKKPHVHYDFSSYLYFSAIVSAFVPVKFFDYRPADLLLSDLETLSCDLTKLDFKTDSISSISCMHVLEHIGLGRYGDPLDVSGDLKASAELSRILAPKGNLYIVLPVGKPRIQYNAHRIYGFDDVLKLFPGLELLDWALIGENFSDGGLIQRAKREDFENQNYGCGCFHFTKI</sequence>
<dbReference type="InterPro" id="IPR004951">
    <property type="entry name" value="DUF268_CAE_spp"/>
</dbReference>
<evidence type="ECO:0000313" key="2">
    <source>
        <dbReference type="Proteomes" id="UP000298277"/>
    </source>
</evidence>
<dbReference type="SUPFAM" id="SSF53335">
    <property type="entry name" value="S-adenosyl-L-methionine-dependent methyltransferases"/>
    <property type="match status" value="1"/>
</dbReference>
<name>A0A5F1YRF9_9LEPT</name>
<dbReference type="AlphaFoldDB" id="A0A5F1YRF9"/>
<dbReference type="Gene3D" id="3.40.50.150">
    <property type="entry name" value="Vaccinia Virus protein VP39"/>
    <property type="match status" value="1"/>
</dbReference>
<comment type="caution">
    <text evidence="1">The sequence shown here is derived from an EMBL/GenBank/DDBJ whole genome shotgun (WGS) entry which is preliminary data.</text>
</comment>
<reference evidence="1" key="1">
    <citation type="journal article" date="2019" name="PLoS Negl. Trop. Dis.">
        <title>Revisiting the worldwide diversity of Leptospira species in the environment.</title>
        <authorList>
            <person name="Vincent A.T."/>
            <person name="Schiettekatte O."/>
            <person name="Bourhy P."/>
            <person name="Veyrier F.J."/>
            <person name="Picardeau M."/>
        </authorList>
    </citation>
    <scope>NUCLEOTIDE SEQUENCE [LARGE SCALE GENOMIC DNA]</scope>
    <source>
        <strain evidence="1">201800299</strain>
    </source>
</reference>
<accession>A0A5F1YRF9</accession>
<protein>
    <submittedName>
        <fullName evidence="1">DUF268 domain-containing protein</fullName>
    </submittedName>
</protein>
<dbReference type="EMBL" id="RQFA01000066">
    <property type="protein sequence ID" value="TGK30904.1"/>
    <property type="molecule type" value="Genomic_DNA"/>
</dbReference>
<gene>
    <name evidence="1" type="ORF">EHQ17_14360</name>
</gene>
<dbReference type="Proteomes" id="UP000298277">
    <property type="component" value="Unassembled WGS sequence"/>
</dbReference>
<dbReference type="OrthoDB" id="9792586at2"/>
<organism evidence="1 2">
    <name type="scientific">Leptospira gomenensis</name>
    <dbReference type="NCBI Taxonomy" id="2484974"/>
    <lineage>
        <taxon>Bacteria</taxon>
        <taxon>Pseudomonadati</taxon>
        <taxon>Spirochaetota</taxon>
        <taxon>Spirochaetia</taxon>
        <taxon>Leptospirales</taxon>
        <taxon>Leptospiraceae</taxon>
        <taxon>Leptospira</taxon>
    </lineage>
</organism>
<dbReference type="RefSeq" id="WP_135593058.1">
    <property type="nucleotide sequence ID" value="NZ_RQEZ01000048.1"/>
</dbReference>